<keyword evidence="2" id="KW-1185">Reference proteome</keyword>
<dbReference type="AlphaFoldDB" id="H0R5A7"/>
<organism evidence="1 2">
    <name type="scientific">Gordonia effusa NBRC 100432</name>
    <dbReference type="NCBI Taxonomy" id="1077974"/>
    <lineage>
        <taxon>Bacteria</taxon>
        <taxon>Bacillati</taxon>
        <taxon>Actinomycetota</taxon>
        <taxon>Actinomycetes</taxon>
        <taxon>Mycobacteriales</taxon>
        <taxon>Gordoniaceae</taxon>
        <taxon>Gordonia</taxon>
    </lineage>
</organism>
<accession>H0R5A7</accession>
<dbReference type="STRING" id="1077974.GOEFS_109_00030"/>
<comment type="caution">
    <text evidence="1">The sequence shown here is derived from an EMBL/GenBank/DDBJ whole genome shotgun (WGS) entry which is preliminary data.</text>
</comment>
<name>H0R5A7_9ACTN</name>
<sequence>MSSSDWPFRLTAQGSADAGCRELETLLAGIPPRITVEDQLVDNGVRASFAAVALIPYAKRVGTYEQESVSTVMSDLLNDLRHLCDLVGLDWEQASEPGHYDYEVMHED</sequence>
<evidence type="ECO:0000313" key="1">
    <source>
        <dbReference type="EMBL" id="GAB20258.1"/>
    </source>
</evidence>
<dbReference type="EMBL" id="BAEH01000109">
    <property type="protein sequence ID" value="GAB20258.1"/>
    <property type="molecule type" value="Genomic_DNA"/>
</dbReference>
<dbReference type="Proteomes" id="UP000035034">
    <property type="component" value="Unassembled WGS sequence"/>
</dbReference>
<proteinExistence type="predicted"/>
<gene>
    <name evidence="1" type="ORF">GOEFS_109_00030</name>
</gene>
<dbReference type="eggNOG" id="ENOG5032F0B">
    <property type="taxonomic scope" value="Bacteria"/>
</dbReference>
<evidence type="ECO:0000313" key="2">
    <source>
        <dbReference type="Proteomes" id="UP000035034"/>
    </source>
</evidence>
<dbReference type="RefSeq" id="WP_007319593.1">
    <property type="nucleotide sequence ID" value="NZ_BAEH01000109.1"/>
</dbReference>
<protein>
    <submittedName>
        <fullName evidence="1">Uncharacterized protein</fullName>
    </submittedName>
</protein>
<dbReference type="OrthoDB" id="511192at2"/>
<reference evidence="1 2" key="1">
    <citation type="submission" date="2011-12" db="EMBL/GenBank/DDBJ databases">
        <title>Whole genome shotgun sequence of Gordonia effusa NBRC 100432.</title>
        <authorList>
            <person name="Yoshida I."/>
            <person name="Takarada H."/>
            <person name="Hosoyama A."/>
            <person name="Tsuchikane K."/>
            <person name="Katsumata H."/>
            <person name="Yamazaki S."/>
            <person name="Fujita N."/>
        </authorList>
    </citation>
    <scope>NUCLEOTIDE SEQUENCE [LARGE SCALE GENOMIC DNA]</scope>
    <source>
        <strain evidence="1 2">NBRC 100432</strain>
    </source>
</reference>